<gene>
    <name evidence="2" type="ORF">OEA41_002168</name>
</gene>
<evidence type="ECO:0000313" key="3">
    <source>
        <dbReference type="Proteomes" id="UP001276659"/>
    </source>
</evidence>
<accession>A0AAD9ZDT5</accession>
<dbReference type="Proteomes" id="UP001276659">
    <property type="component" value="Unassembled WGS sequence"/>
</dbReference>
<keyword evidence="3" id="KW-1185">Reference proteome</keyword>
<feature type="region of interest" description="Disordered" evidence="1">
    <location>
        <begin position="1"/>
        <end position="24"/>
    </location>
</feature>
<proteinExistence type="predicted"/>
<sequence length="396" mass="45180">MASTLEQQSGTPATRRPVSQPVSSQRLHNENLIHYHQALSDTDLFNNCLHGLSNTSFHHAEGTDTTRYRLVDDVVQKHVNLLDGLALFLIFRGRDKKDQSVVATGMIHEAGTVNIVYANNSSRPASLEQRVYIYDLVEKFKDQDPVDDILKHVIPFCKEKMVQRCKKVAAKFGMNSTTLREDVSNFFGLRSDVAEYAEMETTLRDQKWIQKTTSLSKALDTFLRCAAKLTRLSTTKDIFDLLCFAYGFTEIIPGMENLVKPPVWRRMRKIGDYRKMCIRVRGIVWTLGSRATITVEQLFPPDEVEYEVHNSTLEALNTWSKVFPSDSPLHDFELQIKEHYPNAKEGQSGKKKSCSPSTANSLSRSIFYMSRLREDPYWTRLKLGAQRPAVSGVTYI</sequence>
<evidence type="ECO:0000313" key="2">
    <source>
        <dbReference type="EMBL" id="KAK3174922.1"/>
    </source>
</evidence>
<feature type="compositionally biased region" description="Polar residues" evidence="1">
    <location>
        <begin position="1"/>
        <end position="12"/>
    </location>
</feature>
<comment type="caution">
    <text evidence="2">The sequence shown here is derived from an EMBL/GenBank/DDBJ whole genome shotgun (WGS) entry which is preliminary data.</text>
</comment>
<dbReference type="EMBL" id="JASNWA010000006">
    <property type="protein sequence ID" value="KAK3174922.1"/>
    <property type="molecule type" value="Genomic_DNA"/>
</dbReference>
<name>A0AAD9ZDT5_9LECA</name>
<protein>
    <submittedName>
        <fullName evidence="2">Uncharacterized protein</fullName>
    </submittedName>
</protein>
<dbReference type="AlphaFoldDB" id="A0AAD9ZDT5"/>
<evidence type="ECO:0000256" key="1">
    <source>
        <dbReference type="SAM" id="MobiDB-lite"/>
    </source>
</evidence>
<organism evidence="2 3">
    <name type="scientific">Lepraria neglecta</name>
    <dbReference type="NCBI Taxonomy" id="209136"/>
    <lineage>
        <taxon>Eukaryota</taxon>
        <taxon>Fungi</taxon>
        <taxon>Dikarya</taxon>
        <taxon>Ascomycota</taxon>
        <taxon>Pezizomycotina</taxon>
        <taxon>Lecanoromycetes</taxon>
        <taxon>OSLEUM clade</taxon>
        <taxon>Lecanoromycetidae</taxon>
        <taxon>Lecanorales</taxon>
        <taxon>Lecanorineae</taxon>
        <taxon>Stereocaulaceae</taxon>
        <taxon>Lepraria</taxon>
    </lineage>
</organism>
<reference evidence="2" key="1">
    <citation type="submission" date="2022-11" db="EMBL/GenBank/DDBJ databases">
        <title>Chromosomal genome sequence assembly and mating type (MAT) locus characterization of the leprose asexual lichenized fungus Lepraria neglecta (Nyl.) Erichsen.</title>
        <authorList>
            <person name="Allen J.L."/>
            <person name="Pfeffer B."/>
        </authorList>
    </citation>
    <scope>NUCLEOTIDE SEQUENCE</scope>
    <source>
        <strain evidence="2">Allen 5258</strain>
    </source>
</reference>